<evidence type="ECO:0000256" key="1">
    <source>
        <dbReference type="SAM" id="MobiDB-lite"/>
    </source>
</evidence>
<keyword evidence="2" id="KW-0732">Signal</keyword>
<gene>
    <name evidence="3" type="ORF">SAMN05192534_12819</name>
</gene>
<feature type="region of interest" description="Disordered" evidence="1">
    <location>
        <begin position="26"/>
        <end position="54"/>
    </location>
</feature>
<evidence type="ECO:0000313" key="3">
    <source>
        <dbReference type="EMBL" id="SDI25217.1"/>
    </source>
</evidence>
<evidence type="ECO:0000313" key="4">
    <source>
        <dbReference type="Proteomes" id="UP000199163"/>
    </source>
</evidence>
<feature type="compositionally biased region" description="Low complexity" evidence="1">
    <location>
        <begin position="26"/>
        <end position="40"/>
    </location>
</feature>
<dbReference type="Proteomes" id="UP000199163">
    <property type="component" value="Unassembled WGS sequence"/>
</dbReference>
<proteinExistence type="predicted"/>
<dbReference type="AlphaFoldDB" id="A0A1G8J2N1"/>
<name>A0A1G8J2N1_9BACI</name>
<protein>
    <recommendedName>
        <fullName evidence="5">Sporulation lipoprotein YhcN/YlaJ (Spore_YhcN_YlaJ)</fullName>
    </recommendedName>
</protein>
<evidence type="ECO:0000256" key="2">
    <source>
        <dbReference type="SAM" id="SignalP"/>
    </source>
</evidence>
<dbReference type="PROSITE" id="PS51257">
    <property type="entry name" value="PROKAR_LIPOPROTEIN"/>
    <property type="match status" value="1"/>
</dbReference>
<feature type="signal peptide" evidence="2">
    <location>
        <begin position="1"/>
        <end position="23"/>
    </location>
</feature>
<dbReference type="RefSeq" id="WP_091276145.1">
    <property type="nucleotide sequence ID" value="NZ_FNDK01000028.1"/>
</dbReference>
<keyword evidence="4" id="KW-1185">Reference proteome</keyword>
<reference evidence="3 4" key="1">
    <citation type="submission" date="2016-10" db="EMBL/GenBank/DDBJ databases">
        <authorList>
            <person name="de Groot N.N."/>
        </authorList>
    </citation>
    <scope>NUCLEOTIDE SEQUENCE [LARGE SCALE GENOMIC DNA]</scope>
    <source>
        <strain evidence="3 4">DSM 21632</strain>
    </source>
</reference>
<organism evidence="3 4">
    <name type="scientific">Alteribacillus persepolensis</name>
    <dbReference type="NCBI Taxonomy" id="568899"/>
    <lineage>
        <taxon>Bacteria</taxon>
        <taxon>Bacillati</taxon>
        <taxon>Bacillota</taxon>
        <taxon>Bacilli</taxon>
        <taxon>Bacillales</taxon>
        <taxon>Bacillaceae</taxon>
        <taxon>Alteribacillus</taxon>
    </lineage>
</organism>
<feature type="chain" id="PRO_5038470910" description="Sporulation lipoprotein YhcN/YlaJ (Spore_YhcN_YlaJ)" evidence="2">
    <location>
        <begin position="24"/>
        <end position="192"/>
    </location>
</feature>
<sequence>MTRTWMKALGFSVLLTAFLIGCSSEETSEQSSGEAGSEQTPQQELQNPVDEEKKESSEAFIDYMYNGGPEEDVQSFVEEYVHSDAAEFLGFMMLGSSEESERTGMEATQQTTIEDEGQAIDVVQVEAANEEGSSKTHYVMYEDNQIAMFPLVREDIMNYDAKEATEDSDSFFSEEDIEGLQMFIEQIENQLQ</sequence>
<dbReference type="EMBL" id="FNDK01000028">
    <property type="protein sequence ID" value="SDI25217.1"/>
    <property type="molecule type" value="Genomic_DNA"/>
</dbReference>
<accession>A0A1G8J2N1</accession>
<evidence type="ECO:0008006" key="5">
    <source>
        <dbReference type="Google" id="ProtNLM"/>
    </source>
</evidence>